<dbReference type="AlphaFoldDB" id="A0A670I8A4"/>
<keyword evidence="2" id="KW-1185">Reference proteome</keyword>
<dbReference type="PANTHER" id="PTHR48465">
    <property type="entry name" value="PROTEIN SSUH2 HOMOLOG"/>
    <property type="match status" value="1"/>
</dbReference>
<dbReference type="Proteomes" id="UP000472272">
    <property type="component" value="Chromosome 2"/>
</dbReference>
<sequence length="498" mass="55533">MKLCLPPAPQPPQLSTQVDHLHRLRKSVMICGTISNCVSSLWKNPCLLICTFKAYSAISHRTGISQRCPVSLACLTALPYSLGEQLTVTLSQKDPTLSKEVKRRSFVCLLSNRDGNCASYGSDGVLSPKIAQGASCNSSLWEGASAPPCEMMDNSPEDEKETVADAENQSISDIPAHMSCEEYEGLPPYLREGNVLFASEQDVKEAFLQYAASKRCYSTAPAKQMKVQNLTPLNIYRYRLETFTEMRDTHMASELYDGGFVDSFAVGIPPLPWDITVDEPPLFTDCEMHIPVPHSYSVEDCPNCKRRGETMCQPCKGTGKKKCSACGGTGSQEDSNICSWCAGSGKNRCFNCRGNGWLKCYRCNGSGVLLFHTELTITWKNNVLEHVADKNSGFPVHHLQEVTGKEIVSDEGSLVFPIVDFPEPLVEDYSRAFIAQHNMQFTSEGLHRVLRQKQTVELVPLTKVDYEWKERVYSFYIFGNENKVYTKDYPAKCCCSIM</sequence>
<name>A0A670I8A4_PODMU</name>
<accession>A0A670I8A4</accession>
<proteinExistence type="predicted"/>
<dbReference type="PANTHER" id="PTHR48465:SF1">
    <property type="entry name" value="PROTEIN SSUH2 HOMOLOG"/>
    <property type="match status" value="1"/>
</dbReference>
<dbReference type="InterPro" id="IPR052789">
    <property type="entry name" value="SSUH2_homolog"/>
</dbReference>
<dbReference type="OMA" id="KCCYRIA"/>
<reference evidence="1" key="3">
    <citation type="submission" date="2025-09" db="UniProtKB">
        <authorList>
            <consortium name="Ensembl"/>
        </authorList>
    </citation>
    <scope>IDENTIFICATION</scope>
</reference>
<dbReference type="Ensembl" id="ENSPMRT00000008426.1">
    <property type="protein sequence ID" value="ENSPMRP00000007878.1"/>
    <property type="gene ID" value="ENSPMRG00000005319.1"/>
</dbReference>
<evidence type="ECO:0000313" key="2">
    <source>
        <dbReference type="Proteomes" id="UP000472272"/>
    </source>
</evidence>
<organism evidence="1 2">
    <name type="scientific">Podarcis muralis</name>
    <name type="common">Wall lizard</name>
    <name type="synonym">Lacerta muralis</name>
    <dbReference type="NCBI Taxonomy" id="64176"/>
    <lineage>
        <taxon>Eukaryota</taxon>
        <taxon>Metazoa</taxon>
        <taxon>Chordata</taxon>
        <taxon>Craniata</taxon>
        <taxon>Vertebrata</taxon>
        <taxon>Euteleostomi</taxon>
        <taxon>Lepidosauria</taxon>
        <taxon>Squamata</taxon>
        <taxon>Bifurcata</taxon>
        <taxon>Unidentata</taxon>
        <taxon>Episquamata</taxon>
        <taxon>Laterata</taxon>
        <taxon>Lacertibaenia</taxon>
        <taxon>Lacertidae</taxon>
        <taxon>Podarcis</taxon>
    </lineage>
</organism>
<reference evidence="1" key="2">
    <citation type="submission" date="2025-08" db="UniProtKB">
        <authorList>
            <consortium name="Ensembl"/>
        </authorList>
    </citation>
    <scope>IDENTIFICATION</scope>
</reference>
<evidence type="ECO:0000313" key="1">
    <source>
        <dbReference type="Ensembl" id="ENSPMRP00000007878.1"/>
    </source>
</evidence>
<protein>
    <submittedName>
        <fullName evidence="1">Protein SSUH2 homolog</fullName>
    </submittedName>
</protein>
<reference evidence="1 2" key="1">
    <citation type="journal article" date="2019" name="Proc. Natl. Acad. Sci. U.S.A.">
        <title>Regulatory changes in pterin and carotenoid genes underlie balanced color polymorphisms in the wall lizard.</title>
        <authorList>
            <person name="Andrade P."/>
            <person name="Pinho C."/>
            <person name="Perez I de Lanuza G."/>
            <person name="Afonso S."/>
            <person name="Brejcha J."/>
            <person name="Rubin C.J."/>
            <person name="Wallerman O."/>
            <person name="Pereira P."/>
            <person name="Sabatino S.J."/>
            <person name="Bellati A."/>
            <person name="Pellitteri-Rosa D."/>
            <person name="Bosakova Z."/>
            <person name="Bunikis I."/>
            <person name="Carretero M.A."/>
            <person name="Feiner N."/>
            <person name="Marsik P."/>
            <person name="Pauperio F."/>
            <person name="Salvi D."/>
            <person name="Soler L."/>
            <person name="While G.M."/>
            <person name="Uller T."/>
            <person name="Font E."/>
            <person name="Andersson L."/>
            <person name="Carneiro M."/>
        </authorList>
    </citation>
    <scope>NUCLEOTIDE SEQUENCE</scope>
</reference>
<gene>
    <name evidence="1" type="primary">LOC114591801</name>
</gene>
<dbReference type="GeneTree" id="ENSGT00940000163873"/>